<protein>
    <recommendedName>
        <fullName evidence="9">Glycosyltransferase RgtA/B/C/D-like domain-containing protein</fullName>
    </recommendedName>
</protein>
<evidence type="ECO:0000256" key="8">
    <source>
        <dbReference type="SAM" id="Phobius"/>
    </source>
</evidence>
<evidence type="ECO:0000256" key="6">
    <source>
        <dbReference type="ARBA" id="ARBA00022989"/>
    </source>
</evidence>
<reference evidence="10 11" key="1">
    <citation type="journal article" date="2016" name="Nat. Commun.">
        <title>Thousands of microbial genomes shed light on interconnected biogeochemical processes in an aquifer system.</title>
        <authorList>
            <person name="Anantharaman K."/>
            <person name="Brown C.T."/>
            <person name="Hug L.A."/>
            <person name="Sharon I."/>
            <person name="Castelle C.J."/>
            <person name="Probst A.J."/>
            <person name="Thomas B.C."/>
            <person name="Singh A."/>
            <person name="Wilkins M.J."/>
            <person name="Karaoz U."/>
            <person name="Brodie E.L."/>
            <person name="Williams K.H."/>
            <person name="Hubbard S.S."/>
            <person name="Banfield J.F."/>
        </authorList>
    </citation>
    <scope>NUCLEOTIDE SEQUENCE [LARGE SCALE GENOMIC DNA]</scope>
</reference>
<feature type="transmembrane region" description="Helical" evidence="8">
    <location>
        <begin position="217"/>
        <end position="238"/>
    </location>
</feature>
<dbReference type="STRING" id="1802516.A3A75_01805"/>
<feature type="transmembrane region" description="Helical" evidence="8">
    <location>
        <begin position="318"/>
        <end position="339"/>
    </location>
</feature>
<keyword evidence="6 8" id="KW-1133">Transmembrane helix</keyword>
<evidence type="ECO:0000256" key="1">
    <source>
        <dbReference type="ARBA" id="ARBA00004651"/>
    </source>
</evidence>
<keyword evidence="4" id="KW-0808">Transferase</keyword>
<comment type="caution">
    <text evidence="10">The sequence shown here is derived from an EMBL/GenBank/DDBJ whole genome shotgun (WGS) entry which is preliminary data.</text>
</comment>
<feature type="transmembrane region" description="Helical" evidence="8">
    <location>
        <begin position="399"/>
        <end position="417"/>
    </location>
</feature>
<evidence type="ECO:0000313" key="10">
    <source>
        <dbReference type="EMBL" id="OGM60117.1"/>
    </source>
</evidence>
<feature type="transmembrane region" description="Helical" evidence="8">
    <location>
        <begin position="140"/>
        <end position="163"/>
    </location>
</feature>
<proteinExistence type="predicted"/>
<feature type="transmembrane region" description="Helical" evidence="8">
    <location>
        <begin position="98"/>
        <end position="119"/>
    </location>
</feature>
<evidence type="ECO:0000259" key="9">
    <source>
        <dbReference type="Pfam" id="PF13231"/>
    </source>
</evidence>
<evidence type="ECO:0000256" key="5">
    <source>
        <dbReference type="ARBA" id="ARBA00022692"/>
    </source>
</evidence>
<dbReference type="GO" id="GO:0016763">
    <property type="term" value="F:pentosyltransferase activity"/>
    <property type="evidence" value="ECO:0007669"/>
    <property type="project" value="TreeGrafter"/>
</dbReference>
<comment type="subcellular location">
    <subcellularLocation>
        <location evidence="1">Cell membrane</location>
        <topology evidence="1">Multi-pass membrane protein</topology>
    </subcellularLocation>
</comment>
<organism evidence="10 11">
    <name type="scientific">Candidatus Woesebacteria bacterium RIFCSPLOWO2_01_FULL_39_10</name>
    <dbReference type="NCBI Taxonomy" id="1802516"/>
    <lineage>
        <taxon>Bacteria</taxon>
        <taxon>Candidatus Woeseibacteriota</taxon>
    </lineage>
</organism>
<dbReference type="InterPro" id="IPR038731">
    <property type="entry name" value="RgtA/B/C-like"/>
</dbReference>
<evidence type="ECO:0000256" key="2">
    <source>
        <dbReference type="ARBA" id="ARBA00022475"/>
    </source>
</evidence>
<accession>A0A1F8B7Y7</accession>
<dbReference type="Pfam" id="PF13231">
    <property type="entry name" value="PMT_2"/>
    <property type="match status" value="1"/>
</dbReference>
<dbReference type="GO" id="GO:0005886">
    <property type="term" value="C:plasma membrane"/>
    <property type="evidence" value="ECO:0007669"/>
    <property type="project" value="UniProtKB-SubCell"/>
</dbReference>
<sequence>MLKKLFNFARENPILILIVLLGAGLRLVAIGEMPPSLNWDEVSHGYNAYSILKTGRDEWGESFPTIFRAYGDYKLPVYIYLTAISEFFLGLSEFSVRLPSVLAGIATVAFTYLLVNEILKNKKIALLSALLAAIEPWSLFLSRGAFEANLALFFIVSGIYFFFKGINSSRFFVPATFLLGLSVWTYNSARIFIPLLLVTLVFLFKDKLLEAYKNGKSFVRLSLILTALFLIPMFFQLLNPVGQARYGEVAIIDDGAIAQIIESREKSSFGPQITRLIYNRPTYFLSHFVKNWISHFSPGFLFLEGGSHYQFSVPNNGLIYLVNLPFFVLGLIILLIKALKKDKTSALLLAWLMLSPIPSSLTREAPHVLRSITILPIPMVVTSLGLLTIINLFQKKFKYVATMIYIIVAVVFLESYLNDYFVNYKKNYSWSWQYGYKQVFQFVKENYDDYDKIIITKKYGEPHEFILFYWPWNPKDFRSDLNIKRFYQSNWYWVDSFDKFYFVNDWSIPKEEWQDFVLESGDNFNCEQSNCLLITSPNNVPKGWNKIKAINFLNGEVAFEMYEN</sequence>
<dbReference type="AlphaFoldDB" id="A0A1F8B7Y7"/>
<feature type="transmembrane region" description="Helical" evidence="8">
    <location>
        <begin position="183"/>
        <end position="205"/>
    </location>
</feature>
<evidence type="ECO:0000256" key="7">
    <source>
        <dbReference type="ARBA" id="ARBA00023136"/>
    </source>
</evidence>
<gene>
    <name evidence="10" type="ORF">A3A75_01805</name>
</gene>
<name>A0A1F8B7Y7_9BACT</name>
<feature type="transmembrane region" description="Helical" evidence="8">
    <location>
        <begin position="12"/>
        <end position="31"/>
    </location>
</feature>
<evidence type="ECO:0000256" key="4">
    <source>
        <dbReference type="ARBA" id="ARBA00022679"/>
    </source>
</evidence>
<dbReference type="InterPro" id="IPR050297">
    <property type="entry name" value="LipidA_mod_glycosyltrf_83"/>
</dbReference>
<keyword evidence="2" id="KW-1003">Cell membrane</keyword>
<dbReference type="PANTHER" id="PTHR33908:SF3">
    <property type="entry name" value="UNDECAPRENYL PHOSPHATE-ALPHA-4-AMINO-4-DEOXY-L-ARABINOSE ARABINOSYL TRANSFERASE"/>
    <property type="match status" value="1"/>
</dbReference>
<evidence type="ECO:0000313" key="11">
    <source>
        <dbReference type="Proteomes" id="UP000179018"/>
    </source>
</evidence>
<dbReference type="GO" id="GO:0009103">
    <property type="term" value="P:lipopolysaccharide biosynthetic process"/>
    <property type="evidence" value="ECO:0007669"/>
    <property type="project" value="UniProtKB-ARBA"/>
</dbReference>
<dbReference type="EMBL" id="MGHC01000011">
    <property type="protein sequence ID" value="OGM60117.1"/>
    <property type="molecule type" value="Genomic_DNA"/>
</dbReference>
<dbReference type="GO" id="GO:0010041">
    <property type="term" value="P:response to iron(III) ion"/>
    <property type="evidence" value="ECO:0007669"/>
    <property type="project" value="TreeGrafter"/>
</dbReference>
<feature type="transmembrane region" description="Helical" evidence="8">
    <location>
        <begin position="368"/>
        <end position="392"/>
    </location>
</feature>
<dbReference type="PANTHER" id="PTHR33908">
    <property type="entry name" value="MANNOSYLTRANSFERASE YKCB-RELATED"/>
    <property type="match status" value="1"/>
</dbReference>
<keyword evidence="5 8" id="KW-0812">Transmembrane</keyword>
<evidence type="ECO:0000256" key="3">
    <source>
        <dbReference type="ARBA" id="ARBA00022676"/>
    </source>
</evidence>
<keyword evidence="3" id="KW-0328">Glycosyltransferase</keyword>
<feature type="domain" description="Glycosyltransferase RgtA/B/C/D-like" evidence="9">
    <location>
        <begin position="76"/>
        <end position="231"/>
    </location>
</feature>
<keyword evidence="7 8" id="KW-0472">Membrane</keyword>
<dbReference type="Proteomes" id="UP000179018">
    <property type="component" value="Unassembled WGS sequence"/>
</dbReference>